<gene>
    <name evidence="3" type="ORF">S01H1_25559</name>
</gene>
<accession>X0UQ11</accession>
<keyword evidence="1" id="KW-0175">Coiled coil</keyword>
<organism evidence="3">
    <name type="scientific">marine sediment metagenome</name>
    <dbReference type="NCBI Taxonomy" id="412755"/>
    <lineage>
        <taxon>unclassified sequences</taxon>
        <taxon>metagenomes</taxon>
        <taxon>ecological metagenomes</taxon>
    </lineage>
</organism>
<feature type="compositionally biased region" description="Polar residues" evidence="2">
    <location>
        <begin position="130"/>
        <end position="140"/>
    </location>
</feature>
<name>X0UQ11_9ZZZZ</name>
<reference evidence="3" key="1">
    <citation type="journal article" date="2014" name="Front. Microbiol.">
        <title>High frequency of phylogenetically diverse reductive dehalogenase-homologous genes in deep subseafloor sedimentary metagenomes.</title>
        <authorList>
            <person name="Kawai M."/>
            <person name="Futagami T."/>
            <person name="Toyoda A."/>
            <person name="Takaki Y."/>
            <person name="Nishi S."/>
            <person name="Hori S."/>
            <person name="Arai W."/>
            <person name="Tsubouchi T."/>
            <person name="Morono Y."/>
            <person name="Uchiyama I."/>
            <person name="Ito T."/>
            <person name="Fujiyama A."/>
            <person name="Inagaki F."/>
            <person name="Takami H."/>
        </authorList>
    </citation>
    <scope>NUCLEOTIDE SEQUENCE</scope>
    <source>
        <strain evidence="3">Expedition CK06-06</strain>
    </source>
</reference>
<feature type="coiled-coil region" evidence="1">
    <location>
        <begin position="11"/>
        <end position="38"/>
    </location>
</feature>
<protein>
    <submittedName>
        <fullName evidence="3">Uncharacterized protein</fullName>
    </submittedName>
</protein>
<dbReference type="EMBL" id="BARS01015446">
    <property type="protein sequence ID" value="GAF90560.1"/>
    <property type="molecule type" value="Genomic_DNA"/>
</dbReference>
<feature type="region of interest" description="Disordered" evidence="2">
    <location>
        <begin position="126"/>
        <end position="150"/>
    </location>
</feature>
<evidence type="ECO:0000256" key="2">
    <source>
        <dbReference type="SAM" id="MobiDB-lite"/>
    </source>
</evidence>
<evidence type="ECO:0000256" key="1">
    <source>
        <dbReference type="SAM" id="Coils"/>
    </source>
</evidence>
<proteinExistence type="predicted"/>
<sequence length="150" mass="16836">MAEITMSMIEYQELQSRANDAQKRCTELEKRIHEVEMTDPEDRIPDLVACIKAALPIVEFAVGNLAPETVRGWPYDELLAFAGKLETMPGVDTRLKEYALGFRSFIREAQEVETTRGRMDNARAYGLTGPTEQAAPTEQAETVEEVTKPT</sequence>
<evidence type="ECO:0000313" key="3">
    <source>
        <dbReference type="EMBL" id="GAF90560.1"/>
    </source>
</evidence>
<dbReference type="AlphaFoldDB" id="X0UQ11"/>
<comment type="caution">
    <text evidence="3">The sequence shown here is derived from an EMBL/GenBank/DDBJ whole genome shotgun (WGS) entry which is preliminary data.</text>
</comment>